<dbReference type="InterPro" id="IPR014721">
    <property type="entry name" value="Ribsml_uS5_D2-typ_fold_subgr"/>
</dbReference>
<sequence length="178" mass="19026">METQGVMKEIQYEEFEEKIIEIRRTSKVTKGGKNLSFRVVAIVGNKNGKVGLGIGKAREVPEAIRKAISAAKRNIIEVPVINGTIPHEVVGKQDASKVLLRPAAPGTGIIAGGTVRAVVELAGIQNILTKSLGSTNPLNLALATMNGLKNLLDPRKVAKLRDISVEEVFKGVGRENNA</sequence>
<dbReference type="FunFam" id="3.30.160.20:FF:000001">
    <property type="entry name" value="30S ribosomal protein S5"/>
    <property type="match status" value="1"/>
</dbReference>
<dbReference type="PANTHER" id="PTHR48277:SF1">
    <property type="entry name" value="MITOCHONDRIAL RIBOSOMAL PROTEIN S5"/>
    <property type="match status" value="1"/>
</dbReference>
<dbReference type="InterPro" id="IPR020568">
    <property type="entry name" value="Ribosomal_Su5_D2-typ_SF"/>
</dbReference>
<comment type="function">
    <text evidence="8">With S4 and S12 plays an important role in translational accuracy.</text>
</comment>
<comment type="similarity">
    <text evidence="1 8 9">Belongs to the universal ribosomal protein uS5 family.</text>
</comment>
<accession>A0A101EQ21</accession>
<comment type="function">
    <text evidence="8">Located at the back of the 30S subunit body where it stabilizes the conformation of the head with respect to the body.</text>
</comment>
<dbReference type="PANTHER" id="PTHR48277">
    <property type="entry name" value="MITOCHONDRIAL RIBOSOMAL PROTEIN S5"/>
    <property type="match status" value="1"/>
</dbReference>
<keyword evidence="4 8" id="KW-0689">Ribosomal protein</keyword>
<protein>
    <recommendedName>
        <fullName evidence="6 8">Small ribosomal subunit protein uS5</fullName>
    </recommendedName>
</protein>
<dbReference type="Gene3D" id="3.30.230.10">
    <property type="match status" value="1"/>
</dbReference>
<evidence type="ECO:0000256" key="7">
    <source>
        <dbReference type="ARBA" id="ARBA00062000"/>
    </source>
</evidence>
<dbReference type="GO" id="GO:0019843">
    <property type="term" value="F:rRNA binding"/>
    <property type="evidence" value="ECO:0007669"/>
    <property type="project" value="UniProtKB-UniRule"/>
</dbReference>
<dbReference type="InterPro" id="IPR018192">
    <property type="entry name" value="Ribosomal_uS5_N_CS"/>
</dbReference>
<dbReference type="PATRIC" id="fig|93930.3.peg.108"/>
<dbReference type="GO" id="GO:0003735">
    <property type="term" value="F:structural constituent of ribosome"/>
    <property type="evidence" value="ECO:0007669"/>
    <property type="project" value="UniProtKB-UniRule"/>
</dbReference>
<dbReference type="Pfam" id="PF00333">
    <property type="entry name" value="Ribosomal_S5"/>
    <property type="match status" value="1"/>
</dbReference>
<evidence type="ECO:0000256" key="9">
    <source>
        <dbReference type="RuleBase" id="RU003823"/>
    </source>
</evidence>
<dbReference type="EMBL" id="LGFG01000091">
    <property type="protein sequence ID" value="KUK22792.1"/>
    <property type="molecule type" value="Genomic_DNA"/>
</dbReference>
<dbReference type="Gene3D" id="3.30.160.20">
    <property type="match status" value="1"/>
</dbReference>
<dbReference type="NCBIfam" id="TIGR01021">
    <property type="entry name" value="rpsE_bact"/>
    <property type="match status" value="1"/>
</dbReference>
<dbReference type="HAMAP" id="MF_01307_B">
    <property type="entry name" value="Ribosomal_uS5_B"/>
    <property type="match status" value="1"/>
</dbReference>
<dbReference type="PROSITE" id="PS00585">
    <property type="entry name" value="RIBOSOMAL_S5"/>
    <property type="match status" value="1"/>
</dbReference>
<dbReference type="Pfam" id="PF03719">
    <property type="entry name" value="Ribosomal_S5_C"/>
    <property type="match status" value="1"/>
</dbReference>
<evidence type="ECO:0000313" key="12">
    <source>
        <dbReference type="Proteomes" id="UP000058636"/>
    </source>
</evidence>
<feature type="domain" description="S5 DRBM" evidence="10">
    <location>
        <begin position="15"/>
        <end position="78"/>
    </location>
</feature>
<evidence type="ECO:0000256" key="6">
    <source>
        <dbReference type="ARBA" id="ARBA00035255"/>
    </source>
</evidence>
<name>A0A101EQ21_9THEM</name>
<dbReference type="FunFam" id="3.30.230.10:FF:000002">
    <property type="entry name" value="30S ribosomal protein S5"/>
    <property type="match status" value="1"/>
</dbReference>
<dbReference type="PROSITE" id="PS50881">
    <property type="entry name" value="S5_DSRBD"/>
    <property type="match status" value="1"/>
</dbReference>
<dbReference type="InterPro" id="IPR005324">
    <property type="entry name" value="Ribosomal_uS5_C"/>
</dbReference>
<comment type="caution">
    <text evidence="11">The sequence shown here is derived from an EMBL/GenBank/DDBJ whole genome shotgun (WGS) entry which is preliminary data.</text>
</comment>
<dbReference type="InterPro" id="IPR013810">
    <property type="entry name" value="Ribosomal_uS5_N"/>
</dbReference>
<evidence type="ECO:0000256" key="5">
    <source>
        <dbReference type="ARBA" id="ARBA00023274"/>
    </source>
</evidence>
<dbReference type="SUPFAM" id="SSF54211">
    <property type="entry name" value="Ribosomal protein S5 domain 2-like"/>
    <property type="match status" value="1"/>
</dbReference>
<evidence type="ECO:0000256" key="8">
    <source>
        <dbReference type="HAMAP-Rule" id="MF_01307"/>
    </source>
</evidence>
<comment type="domain">
    <text evidence="8">The N-terminal domain interacts with the head of the 30S subunit; the C-terminal domain interacts with the body and contacts protein S4. The interaction surface between S4 and S5 is involved in control of translational fidelity.</text>
</comment>
<keyword evidence="5 8" id="KW-0687">Ribonucleoprotein</keyword>
<dbReference type="GO" id="GO:0042254">
    <property type="term" value="P:ribosome biogenesis"/>
    <property type="evidence" value="ECO:0007669"/>
    <property type="project" value="UniProtKB-ARBA"/>
</dbReference>
<dbReference type="InterPro" id="IPR005712">
    <property type="entry name" value="Ribosomal_uS5_bac-type"/>
</dbReference>
<dbReference type="SUPFAM" id="SSF54768">
    <property type="entry name" value="dsRNA-binding domain-like"/>
    <property type="match status" value="1"/>
</dbReference>
<comment type="subunit">
    <text evidence="7 8">Part of the 30S ribosomal subunit. Contacts proteins S4 and S8.</text>
</comment>
<dbReference type="GO" id="GO:0005737">
    <property type="term" value="C:cytoplasm"/>
    <property type="evidence" value="ECO:0007669"/>
    <property type="project" value="UniProtKB-ARBA"/>
</dbReference>
<proteinExistence type="inferred from homology"/>
<evidence type="ECO:0000313" key="11">
    <source>
        <dbReference type="EMBL" id="KUK22792.1"/>
    </source>
</evidence>
<evidence type="ECO:0000256" key="2">
    <source>
        <dbReference type="ARBA" id="ARBA00022730"/>
    </source>
</evidence>
<evidence type="ECO:0000256" key="3">
    <source>
        <dbReference type="ARBA" id="ARBA00022884"/>
    </source>
</evidence>
<dbReference type="AlphaFoldDB" id="A0A101EQ21"/>
<keyword evidence="2 8" id="KW-0699">rRNA-binding</keyword>
<dbReference type="GO" id="GO:0006412">
    <property type="term" value="P:translation"/>
    <property type="evidence" value="ECO:0007669"/>
    <property type="project" value="UniProtKB-UniRule"/>
</dbReference>
<evidence type="ECO:0000256" key="4">
    <source>
        <dbReference type="ARBA" id="ARBA00022980"/>
    </source>
</evidence>
<dbReference type="GO" id="GO:0015935">
    <property type="term" value="C:small ribosomal subunit"/>
    <property type="evidence" value="ECO:0007669"/>
    <property type="project" value="InterPro"/>
</dbReference>
<reference evidence="11 12" key="1">
    <citation type="journal article" date="2015" name="MBio">
        <title>Genome-Resolved Metagenomic Analysis Reveals Roles for Candidate Phyla and Other Microbial Community Members in Biogeochemical Transformations in Oil Reservoirs.</title>
        <authorList>
            <person name="Hu P."/>
            <person name="Tom L."/>
            <person name="Singh A."/>
            <person name="Thomas B.C."/>
            <person name="Baker B.J."/>
            <person name="Piceno Y.M."/>
            <person name="Andersen G.L."/>
            <person name="Banfield J.F."/>
        </authorList>
    </citation>
    <scope>NUCLEOTIDE SEQUENCE [LARGE SCALE GENOMIC DNA]</scope>
    <source>
        <strain evidence="11">46_26</strain>
    </source>
</reference>
<keyword evidence="3 8" id="KW-0694">RNA-binding</keyword>
<dbReference type="InterPro" id="IPR000851">
    <property type="entry name" value="Ribosomal_uS5"/>
</dbReference>
<evidence type="ECO:0000259" key="10">
    <source>
        <dbReference type="PROSITE" id="PS50881"/>
    </source>
</evidence>
<gene>
    <name evidence="8" type="primary">rpsE</name>
    <name evidence="11" type="ORF">XD57_1097</name>
</gene>
<organism evidence="11 12">
    <name type="scientific">Thermotoga petrophila</name>
    <dbReference type="NCBI Taxonomy" id="93929"/>
    <lineage>
        <taxon>Bacteria</taxon>
        <taxon>Thermotogati</taxon>
        <taxon>Thermotogota</taxon>
        <taxon>Thermotogae</taxon>
        <taxon>Thermotogales</taxon>
        <taxon>Thermotogaceae</taxon>
        <taxon>Thermotoga</taxon>
    </lineage>
</organism>
<dbReference type="Proteomes" id="UP000058636">
    <property type="component" value="Unassembled WGS sequence"/>
</dbReference>
<evidence type="ECO:0000256" key="1">
    <source>
        <dbReference type="ARBA" id="ARBA00008945"/>
    </source>
</evidence>